<dbReference type="AntiFam" id="ANF00159">
    <property type="entry name" value="Shadow ORF (opposite uvrA)"/>
</dbReference>
<dbReference type="AlphaFoldDB" id="Q7X3M7"/>
<feature type="compositionally biased region" description="Basic and acidic residues" evidence="1">
    <location>
        <begin position="161"/>
        <end position="178"/>
    </location>
</feature>
<feature type="compositionally biased region" description="Basic and acidic residues" evidence="1">
    <location>
        <begin position="401"/>
        <end position="438"/>
    </location>
</feature>
<feature type="compositionally biased region" description="Basic and acidic residues" evidence="1">
    <location>
        <begin position="512"/>
        <end position="534"/>
    </location>
</feature>
<feature type="region of interest" description="Disordered" evidence="1">
    <location>
        <begin position="95"/>
        <end position="132"/>
    </location>
</feature>
<dbReference type="AntiFam" id="ANF00142">
    <property type="entry name" value="Shadow ORF (opposite yadG)"/>
</dbReference>
<dbReference type="EMBL" id="AY298956">
    <property type="protein sequence ID" value="AAP55502.1"/>
    <property type="molecule type" value="Genomic_DNA"/>
</dbReference>
<name>Q7X3M7_LEIXY</name>
<feature type="region of interest" description="Disordered" evidence="1">
    <location>
        <begin position="161"/>
        <end position="236"/>
    </location>
</feature>
<feature type="compositionally biased region" description="Basic and acidic residues" evidence="1">
    <location>
        <begin position="191"/>
        <end position="205"/>
    </location>
</feature>
<reference evidence="2" key="1">
    <citation type="journal article" date="2004" name="Mol. Plant Microbe Interact.">
        <title>Establishment of a functional genomics platform for Leifsonia xyli subsp. xyli.</title>
        <authorList>
            <person name="Brumbley S.M."/>
            <person name="Petrasovits L.A."/>
            <person name="Murphy R.M."/>
            <person name="Nagel R.J."/>
            <person name="Candy J.M."/>
            <person name="Hermann S.R."/>
        </authorList>
    </citation>
    <scope>NUCLEOTIDE SEQUENCE</scope>
</reference>
<accession>Q7X3M7</accession>
<feature type="region of interest" description="Disordered" evidence="1">
    <location>
        <begin position="291"/>
        <end position="347"/>
    </location>
</feature>
<proteinExistence type="predicted"/>
<feature type="compositionally biased region" description="Basic and acidic residues" evidence="1">
    <location>
        <begin position="227"/>
        <end position="236"/>
    </location>
</feature>
<evidence type="ECO:0000256" key="1">
    <source>
        <dbReference type="SAM" id="MobiDB-lite"/>
    </source>
</evidence>
<feature type="region of interest" description="Disordered" evidence="1">
    <location>
        <begin position="366"/>
        <end position="596"/>
    </location>
</feature>
<protein>
    <submittedName>
        <fullName evidence="2">Uncharacterized protein</fullName>
    </submittedName>
</protein>
<feature type="compositionally biased region" description="Basic and acidic residues" evidence="1">
    <location>
        <begin position="543"/>
        <end position="565"/>
    </location>
</feature>
<feature type="compositionally biased region" description="Basic and acidic residues" evidence="1">
    <location>
        <begin position="445"/>
        <end position="457"/>
    </location>
</feature>
<evidence type="ECO:0000313" key="2">
    <source>
        <dbReference type="EMBL" id="AAP55502.1"/>
    </source>
</evidence>
<feature type="region of interest" description="Disordered" evidence="1">
    <location>
        <begin position="1"/>
        <end position="47"/>
    </location>
</feature>
<feature type="compositionally biased region" description="Basic and acidic residues" evidence="1">
    <location>
        <begin position="296"/>
        <end position="324"/>
    </location>
</feature>
<sequence>MPPLSAPNAIATASRRPGGSARRRMRRMSARDGVRCSGSATDIDGLPRSQHEVGRVCQSLPVTHDEHGHAVCREPAQRVHEALLGAGVERGGRLVQQQHREQARAQPVERAGDGDALGLPAGEPGSAGPDDQLRVELVRRRVGERPGDRVRVRHRCSERDVLRDRPGEEPRKLTRPRDAVPPSRSVCSPGHSDRAAVRDETERRGQKTRLARAARCAQHGQRARLHKGGERADDRPALVGHADFPEFQTGDGRAGWRFAPGLPRRIEDREGSGGRFDPLCRRVVAGADIPQRQVRLRGEKQHEQPRREVERTVEEPQADRHGDEGDGETGGQLEDEAREERHAQNAHGPLAVLIRDCQDAAGLPVLTAEEFEGREPLDDLEESAGEPGQRIPLLLLRGLRRPADEHHEDRDERERADEDDAAREVLPADHEHQGWSRDDGEDELREVFGEVTVERLHPPPGDEGDIRAVAPGHPSRSLLADGSHEPVSQLSDDRRAPSRGGGFGQPEQSGAADHRQRERREERAELRGRRSRDGADDELGDQPGERHSSDGLRQREETAHGEGRARRGGVAEQAGIEGTHATRPPVPTALPGCEPG</sequence>
<organism evidence="2">
    <name type="scientific">Leifsonia xyli subsp. xyli</name>
    <dbReference type="NCBI Taxonomy" id="59736"/>
    <lineage>
        <taxon>Bacteria</taxon>
        <taxon>Bacillati</taxon>
        <taxon>Actinomycetota</taxon>
        <taxon>Actinomycetes</taxon>
        <taxon>Micrococcales</taxon>
        <taxon>Microbacteriaceae</taxon>
        <taxon>Leifsonia</taxon>
    </lineage>
</organism>